<dbReference type="Gene3D" id="3.40.30.10">
    <property type="entry name" value="Glutaredoxin"/>
    <property type="match status" value="1"/>
</dbReference>
<dbReference type="CDD" id="cd02980">
    <property type="entry name" value="TRX_Fd_family"/>
    <property type="match status" value="1"/>
</dbReference>
<dbReference type="PANTHER" id="PTHR43578">
    <property type="entry name" value="NADH-QUINONE OXIDOREDUCTASE SUBUNIT F"/>
    <property type="match status" value="1"/>
</dbReference>
<dbReference type="SUPFAM" id="SSF52833">
    <property type="entry name" value="Thioredoxin-like"/>
    <property type="match status" value="1"/>
</dbReference>
<dbReference type="SUPFAM" id="SSF142984">
    <property type="entry name" value="Nqo1 middle domain-like"/>
    <property type="match status" value="1"/>
</dbReference>
<dbReference type="GO" id="GO:0051539">
    <property type="term" value="F:4 iron, 4 sulfur cluster binding"/>
    <property type="evidence" value="ECO:0007669"/>
    <property type="project" value="UniProtKB-KW"/>
</dbReference>
<dbReference type="Pfam" id="PF01512">
    <property type="entry name" value="Complex1_51K"/>
    <property type="match status" value="1"/>
</dbReference>
<comment type="similarity">
    <text evidence="1">Belongs to the complex I 51 kDa subunit family.</text>
</comment>
<dbReference type="FunFam" id="3.40.50.11540:FF:000001">
    <property type="entry name" value="NADH dehydrogenase [ubiquinone] flavoprotein 1, mitochondrial"/>
    <property type="match status" value="1"/>
</dbReference>
<dbReference type="Gene3D" id="6.10.250.1450">
    <property type="match status" value="1"/>
</dbReference>
<dbReference type="Gene3D" id="1.20.1440.230">
    <property type="entry name" value="NADH-ubiquinone oxidoreductase 51kDa subunit, iron-sulphur binding domain"/>
    <property type="match status" value="1"/>
</dbReference>
<dbReference type="NCBIfam" id="NF010120">
    <property type="entry name" value="PRK13596.1"/>
    <property type="match status" value="1"/>
</dbReference>
<keyword evidence="4" id="KW-0408">Iron</keyword>
<dbReference type="AlphaFoldDB" id="A0A7V0LUG9"/>
<dbReference type="SUPFAM" id="SSF142019">
    <property type="entry name" value="Nqo1 FMN-binding domain-like"/>
    <property type="match status" value="1"/>
</dbReference>
<protein>
    <submittedName>
        <fullName evidence="7">NADH-quinone oxidoreductase subunit NuoF</fullName>
    </submittedName>
</protein>
<name>A0A7V0LUG9_UNCW3</name>
<evidence type="ECO:0000256" key="5">
    <source>
        <dbReference type="ARBA" id="ARBA00023014"/>
    </source>
</evidence>
<keyword evidence="2" id="KW-0004">4Fe-4S</keyword>
<feature type="non-terminal residue" evidence="7">
    <location>
        <position position="506"/>
    </location>
</feature>
<dbReference type="SMART" id="SM00928">
    <property type="entry name" value="NADH_4Fe-4S"/>
    <property type="match status" value="1"/>
</dbReference>
<keyword evidence="5" id="KW-0411">Iron-sulfur</keyword>
<dbReference type="SUPFAM" id="SSF140490">
    <property type="entry name" value="Nqo1C-terminal domain-like"/>
    <property type="match status" value="1"/>
</dbReference>
<dbReference type="InterPro" id="IPR019554">
    <property type="entry name" value="Soluble_ligand-bd"/>
</dbReference>
<dbReference type="PROSITE" id="PS00644">
    <property type="entry name" value="COMPLEX1_51K_1"/>
    <property type="match status" value="1"/>
</dbReference>
<organism evidence="7">
    <name type="scientific">candidate division WOR-3 bacterium</name>
    <dbReference type="NCBI Taxonomy" id="2052148"/>
    <lineage>
        <taxon>Bacteria</taxon>
        <taxon>Bacteria division WOR-3</taxon>
    </lineage>
</organism>
<evidence type="ECO:0000256" key="1">
    <source>
        <dbReference type="ARBA" id="ARBA00007523"/>
    </source>
</evidence>
<accession>A0A7V0LUG9</accession>
<evidence type="ECO:0000256" key="4">
    <source>
        <dbReference type="ARBA" id="ARBA00023004"/>
    </source>
</evidence>
<dbReference type="EMBL" id="DRDR01000123">
    <property type="protein sequence ID" value="HDL60377.1"/>
    <property type="molecule type" value="Genomic_DNA"/>
</dbReference>
<sequence length="506" mass="55984">MKLQRAHVLVSVDPETVMAGAKEVEERLIKEIESRGLSDEIKVLETGTLGISGKGVVLVVYPEGIYYVNVKPDDVPKIVEEHLLKGRPVKELMLPELPVRAVKRETVGLTRKQVRIVLENAGVIDPENIEEYIAVGGYEALEKALTSMKPEEVIEEVKKSGLRGRGGAGFPTGLKWEFTRKAEGDIKYVICNADEGEPGTFKDRLILEGDPHKLLEGMMLCAYAIGARKGYIYIRGEYALSIKRMQKAIDDAYKYGLLGEDILGTGFSFDIEIKKGAGAYVCGEETALIESLEGKRGQPRFKPPYPVTHGLWQKPTVVNNVETLANVPSIIKNGAEWYKKFGTEKSTGTKVYTILGHVKYPGLIEVEMGTPLREIIFSYGGGIKNGKKFKAALVGGAAGVFLPDRLLDVKMDFDNLKEYKAVLGSGAILVMNEDACMVDMLFSIIRFFYHESCGKCTPCRIGTRELLELIKKVRKGEGEESDLDKMIKISESMWKSSFCPLGQSLI</sequence>
<feature type="domain" description="NADH-ubiquinone oxidoreductase 51kDa subunit iron-sulphur binding" evidence="6">
    <location>
        <begin position="438"/>
        <end position="483"/>
    </location>
</feature>
<evidence type="ECO:0000256" key="2">
    <source>
        <dbReference type="ARBA" id="ARBA00022485"/>
    </source>
</evidence>
<evidence type="ECO:0000256" key="3">
    <source>
        <dbReference type="ARBA" id="ARBA00022723"/>
    </source>
</evidence>
<dbReference type="Pfam" id="PF10531">
    <property type="entry name" value="SLBB"/>
    <property type="match status" value="1"/>
</dbReference>
<reference evidence="7" key="1">
    <citation type="journal article" date="2020" name="mSystems">
        <title>Genome- and Community-Level Interaction Insights into Carbon Utilization and Element Cycling Functions of Hydrothermarchaeota in Hydrothermal Sediment.</title>
        <authorList>
            <person name="Zhou Z."/>
            <person name="Liu Y."/>
            <person name="Xu W."/>
            <person name="Pan J."/>
            <person name="Luo Z.H."/>
            <person name="Li M."/>
        </authorList>
    </citation>
    <scope>NUCLEOTIDE SEQUENCE [LARGE SCALE GENOMIC DNA]</scope>
    <source>
        <strain evidence="7">HyVt-28</strain>
    </source>
</reference>
<dbReference type="PROSITE" id="PS00645">
    <property type="entry name" value="COMPLEX1_51K_2"/>
    <property type="match status" value="1"/>
</dbReference>
<dbReference type="InterPro" id="IPR037225">
    <property type="entry name" value="Nuo51_FMN-bd_sf"/>
</dbReference>
<dbReference type="PANTHER" id="PTHR43578:SF3">
    <property type="entry name" value="NADH-QUINONE OXIDOREDUCTASE SUBUNIT F"/>
    <property type="match status" value="1"/>
</dbReference>
<keyword evidence="3" id="KW-0479">Metal-binding</keyword>
<evidence type="ECO:0000313" key="7">
    <source>
        <dbReference type="EMBL" id="HDL60377.1"/>
    </source>
</evidence>
<dbReference type="GO" id="GO:0010181">
    <property type="term" value="F:FMN binding"/>
    <property type="evidence" value="ECO:0007669"/>
    <property type="project" value="InterPro"/>
</dbReference>
<dbReference type="InterPro" id="IPR011538">
    <property type="entry name" value="Nuo51_FMN-bd"/>
</dbReference>
<dbReference type="InterPro" id="IPR037207">
    <property type="entry name" value="Nuop51_4Fe4S-bd_sf"/>
</dbReference>
<evidence type="ECO:0000259" key="6">
    <source>
        <dbReference type="SMART" id="SM00928"/>
    </source>
</evidence>
<dbReference type="GO" id="GO:0046872">
    <property type="term" value="F:metal ion binding"/>
    <property type="evidence" value="ECO:0007669"/>
    <property type="project" value="UniProtKB-KW"/>
</dbReference>
<dbReference type="Proteomes" id="UP000886381">
    <property type="component" value="Unassembled WGS sequence"/>
</dbReference>
<dbReference type="InterPro" id="IPR001949">
    <property type="entry name" value="NADH-UbQ_OxRdtase_51kDa_CS"/>
</dbReference>
<dbReference type="InterPro" id="IPR036249">
    <property type="entry name" value="Thioredoxin-like_sf"/>
</dbReference>
<dbReference type="Gene3D" id="3.10.20.600">
    <property type="match status" value="1"/>
</dbReference>
<dbReference type="InterPro" id="IPR019575">
    <property type="entry name" value="Nuop51_4Fe4S-bd"/>
</dbReference>
<dbReference type="Gene3D" id="3.40.50.11540">
    <property type="entry name" value="NADH-ubiquinone oxidoreductase 51kDa subunit"/>
    <property type="match status" value="1"/>
</dbReference>
<dbReference type="Pfam" id="PF10589">
    <property type="entry name" value="NADH_4Fe-4S"/>
    <property type="match status" value="1"/>
</dbReference>
<gene>
    <name evidence="7" type="primary">nuoF</name>
    <name evidence="7" type="ORF">ENH14_02855</name>
</gene>
<comment type="caution">
    <text evidence="7">The sequence shown here is derived from an EMBL/GenBank/DDBJ whole genome shotgun (WGS) entry which is preliminary data.</text>
</comment>
<dbReference type="GO" id="GO:0008137">
    <property type="term" value="F:NADH dehydrogenase (ubiquinone) activity"/>
    <property type="evidence" value="ECO:0007669"/>
    <property type="project" value="InterPro"/>
</dbReference>
<proteinExistence type="inferred from homology"/>